<feature type="compositionally biased region" description="Basic and acidic residues" evidence="1">
    <location>
        <begin position="63"/>
        <end position="76"/>
    </location>
</feature>
<accession>A0ABQ5DWL5</accession>
<reference evidence="2" key="1">
    <citation type="journal article" date="2022" name="Int. J. Mol. Sci.">
        <title>Draft Genome of Tanacetum Coccineum: Genomic Comparison of Closely Related Tanacetum-Family Plants.</title>
        <authorList>
            <person name="Yamashiro T."/>
            <person name="Shiraishi A."/>
            <person name="Nakayama K."/>
            <person name="Satake H."/>
        </authorList>
    </citation>
    <scope>NUCLEOTIDE SEQUENCE</scope>
</reference>
<comment type="caution">
    <text evidence="2">The sequence shown here is derived from an EMBL/GenBank/DDBJ whole genome shotgun (WGS) entry which is preliminary data.</text>
</comment>
<evidence type="ECO:0000256" key="1">
    <source>
        <dbReference type="SAM" id="MobiDB-lite"/>
    </source>
</evidence>
<feature type="region of interest" description="Disordered" evidence="1">
    <location>
        <begin position="1"/>
        <end position="93"/>
    </location>
</feature>
<feature type="compositionally biased region" description="Polar residues" evidence="1">
    <location>
        <begin position="1"/>
        <end position="10"/>
    </location>
</feature>
<reference evidence="2" key="2">
    <citation type="submission" date="2022-01" db="EMBL/GenBank/DDBJ databases">
        <authorList>
            <person name="Yamashiro T."/>
            <person name="Shiraishi A."/>
            <person name="Satake H."/>
            <person name="Nakayama K."/>
        </authorList>
    </citation>
    <scope>NUCLEOTIDE SEQUENCE</scope>
</reference>
<protein>
    <submittedName>
        <fullName evidence="2">Uncharacterized protein</fullName>
    </submittedName>
</protein>
<feature type="compositionally biased region" description="Polar residues" evidence="1">
    <location>
        <begin position="23"/>
        <end position="33"/>
    </location>
</feature>
<evidence type="ECO:0000313" key="2">
    <source>
        <dbReference type="EMBL" id="GJT43596.1"/>
    </source>
</evidence>
<feature type="compositionally biased region" description="Basic and acidic residues" evidence="1">
    <location>
        <begin position="39"/>
        <end position="50"/>
    </location>
</feature>
<dbReference type="Proteomes" id="UP001151760">
    <property type="component" value="Unassembled WGS sequence"/>
</dbReference>
<gene>
    <name evidence="2" type="ORF">Tco_0952311</name>
</gene>
<keyword evidence="3" id="KW-1185">Reference proteome</keyword>
<sequence length="276" mass="31276">MIAVNNQKDSVSPPLLSAKPKKGNTQTMTSTLPSHRALRLLEHSLRRDKSLSTAKTTSRPKRSLGDKGSRENKLPADMEPINPTVADLSGTGAKYQVDQTQSTRLRYQSLTINKGKTSYEVEPDTKPLQLQTFADEPVRKAEEQARLLDISKHEVIKVVQEEAEKIGLDPKKIATAKAGEKFKKAQDAEHQVLKREHSKKVKTLTKLNKRRDEEYMWIMTNRIKPEPITDVKIHPNTKPVVVSVYMNNDKRNFDVHNPFKFTDFGTTELDELGPII</sequence>
<organism evidence="2 3">
    <name type="scientific">Tanacetum coccineum</name>
    <dbReference type="NCBI Taxonomy" id="301880"/>
    <lineage>
        <taxon>Eukaryota</taxon>
        <taxon>Viridiplantae</taxon>
        <taxon>Streptophyta</taxon>
        <taxon>Embryophyta</taxon>
        <taxon>Tracheophyta</taxon>
        <taxon>Spermatophyta</taxon>
        <taxon>Magnoliopsida</taxon>
        <taxon>eudicotyledons</taxon>
        <taxon>Gunneridae</taxon>
        <taxon>Pentapetalae</taxon>
        <taxon>asterids</taxon>
        <taxon>campanulids</taxon>
        <taxon>Asterales</taxon>
        <taxon>Asteraceae</taxon>
        <taxon>Asteroideae</taxon>
        <taxon>Anthemideae</taxon>
        <taxon>Anthemidinae</taxon>
        <taxon>Tanacetum</taxon>
    </lineage>
</organism>
<name>A0ABQ5DWL5_9ASTR</name>
<dbReference type="EMBL" id="BQNB010015743">
    <property type="protein sequence ID" value="GJT43596.1"/>
    <property type="molecule type" value="Genomic_DNA"/>
</dbReference>
<evidence type="ECO:0000313" key="3">
    <source>
        <dbReference type="Proteomes" id="UP001151760"/>
    </source>
</evidence>
<proteinExistence type="predicted"/>